<dbReference type="VEuPathDB" id="VectorBase:AATE021699"/>
<sequence length="115" mass="11796">MLDSAVLLRSVALGLLLGLEPFLTTLWTSVPALEVSLPLVPLAVAATTQDTPLVSPVSLVPLAAAATTQATTPATLPEPVLALTMVLQSVLLLVLVALSCTKHSETSIHGHLTGN</sequence>
<organism evidence="1">
    <name type="scientific">Anopheles atroparvus</name>
    <name type="common">European mosquito</name>
    <dbReference type="NCBI Taxonomy" id="41427"/>
    <lineage>
        <taxon>Eukaryota</taxon>
        <taxon>Metazoa</taxon>
        <taxon>Ecdysozoa</taxon>
        <taxon>Arthropoda</taxon>
        <taxon>Hexapoda</taxon>
        <taxon>Insecta</taxon>
        <taxon>Pterygota</taxon>
        <taxon>Neoptera</taxon>
        <taxon>Endopterygota</taxon>
        <taxon>Diptera</taxon>
        <taxon>Nematocera</taxon>
        <taxon>Culicoidea</taxon>
        <taxon>Culicidae</taxon>
        <taxon>Anophelinae</taxon>
        <taxon>Anopheles</taxon>
    </lineage>
</organism>
<accession>A0A182JNA3</accession>
<name>A0A182JNA3_ANOAO</name>
<proteinExistence type="predicted"/>
<evidence type="ECO:0000313" key="1">
    <source>
        <dbReference type="EnsemblMetazoa" id="AATE021699-PA.1"/>
    </source>
</evidence>
<dbReference type="AlphaFoldDB" id="A0A182JNA3"/>
<dbReference type="EnsemblMetazoa" id="AATE021699-RA">
    <property type="protein sequence ID" value="AATE021699-PA.1"/>
    <property type="gene ID" value="AATE021699"/>
</dbReference>
<protein>
    <submittedName>
        <fullName evidence="1">Uncharacterized protein</fullName>
    </submittedName>
</protein>
<reference evidence="1" key="1">
    <citation type="submission" date="2022-08" db="UniProtKB">
        <authorList>
            <consortium name="EnsemblMetazoa"/>
        </authorList>
    </citation>
    <scope>IDENTIFICATION</scope>
    <source>
        <strain evidence="1">EBRO</strain>
    </source>
</reference>